<organism evidence="2 3">
    <name type="scientific">Coptotermes formosanus</name>
    <name type="common">Formosan subterranean termite</name>
    <dbReference type="NCBI Taxonomy" id="36987"/>
    <lineage>
        <taxon>Eukaryota</taxon>
        <taxon>Metazoa</taxon>
        <taxon>Ecdysozoa</taxon>
        <taxon>Arthropoda</taxon>
        <taxon>Hexapoda</taxon>
        <taxon>Insecta</taxon>
        <taxon>Pterygota</taxon>
        <taxon>Neoptera</taxon>
        <taxon>Polyneoptera</taxon>
        <taxon>Dictyoptera</taxon>
        <taxon>Blattodea</taxon>
        <taxon>Blattoidea</taxon>
        <taxon>Termitoidae</taxon>
        <taxon>Rhinotermitidae</taxon>
        <taxon>Coptotermes</taxon>
    </lineage>
</organism>
<name>A0A6L2PZT6_COPFO</name>
<evidence type="ECO:0000313" key="3">
    <source>
        <dbReference type="Proteomes" id="UP000502823"/>
    </source>
</evidence>
<dbReference type="AlphaFoldDB" id="A0A6L2PZT6"/>
<dbReference type="Pfam" id="PF00078">
    <property type="entry name" value="RVT_1"/>
    <property type="match status" value="1"/>
</dbReference>
<dbReference type="InterPro" id="IPR000477">
    <property type="entry name" value="RT_dom"/>
</dbReference>
<reference evidence="3" key="1">
    <citation type="submission" date="2020-01" db="EMBL/GenBank/DDBJ databases">
        <title>Draft genome sequence of the Termite Coptotermes fromosanus.</title>
        <authorList>
            <person name="Itakura S."/>
            <person name="Yosikawa Y."/>
            <person name="Umezawa K."/>
        </authorList>
    </citation>
    <scope>NUCLEOTIDE SEQUENCE [LARGE SCALE GENOMIC DNA]</scope>
</reference>
<dbReference type="PANTHER" id="PTHR19446">
    <property type="entry name" value="REVERSE TRANSCRIPTASES"/>
    <property type="match status" value="1"/>
</dbReference>
<dbReference type="OrthoDB" id="414730at2759"/>
<comment type="caution">
    <text evidence="2">The sequence shown here is derived from an EMBL/GenBank/DDBJ whole genome shotgun (WGS) entry which is preliminary data.</text>
</comment>
<keyword evidence="3" id="KW-1185">Reference proteome</keyword>
<gene>
    <name evidence="2" type="ORF">Cfor_09207</name>
</gene>
<protein>
    <recommendedName>
        <fullName evidence="1">Reverse transcriptase domain-containing protein</fullName>
    </recommendedName>
</protein>
<accession>A0A6L2PZT6</accession>
<dbReference type="EMBL" id="BLKM01012276">
    <property type="protein sequence ID" value="GFG36078.1"/>
    <property type="molecule type" value="Genomic_DNA"/>
</dbReference>
<proteinExistence type="predicted"/>
<dbReference type="PROSITE" id="PS50878">
    <property type="entry name" value="RT_POL"/>
    <property type="match status" value="1"/>
</dbReference>
<feature type="domain" description="Reverse transcriptase" evidence="1">
    <location>
        <begin position="159"/>
        <end position="345"/>
    </location>
</feature>
<sequence length="345" mass="39421">MEYYKKYCAILKKVITDAKKLYYNKQIELSSNRVKTTWKILKETTGKTQSHNNNKEINSDAGTLNINEIANALNSYFVNIAENLNNKLIDVDKTLQLLKKSYPENVSEMKVIPVTEIEVIDTIKSLKNKNSSGYDGISINILKHCTNEISKPLTFICNFSLATGVYPDRFKFAIVRPTHKNGDKSTTTNYRPTSLLISCSKILETIMFNRLYQYAQTNNILVPEQFGFRKGSHIEKAIFTLMDNILTPLNQREQIGGILCDVTKAFDCVNHEILLLKLHYYGICGVSANWFKTYVTNRKQKVKITSQNHKGDSLCRLETIKNGVPQGSILWSLLFIIYVNDLPCY</sequence>
<dbReference type="InParanoid" id="A0A6L2PZT6"/>
<evidence type="ECO:0000259" key="1">
    <source>
        <dbReference type="PROSITE" id="PS50878"/>
    </source>
</evidence>
<dbReference type="Proteomes" id="UP000502823">
    <property type="component" value="Unassembled WGS sequence"/>
</dbReference>
<evidence type="ECO:0000313" key="2">
    <source>
        <dbReference type="EMBL" id="GFG36078.1"/>
    </source>
</evidence>